<evidence type="ECO:0000313" key="3">
    <source>
        <dbReference type="EMBL" id="QNN61697.1"/>
    </source>
</evidence>
<dbReference type="GO" id="GO:0000166">
    <property type="term" value="F:nucleotide binding"/>
    <property type="evidence" value="ECO:0007669"/>
    <property type="project" value="InterPro"/>
</dbReference>
<dbReference type="PANTHER" id="PTHR43708">
    <property type="entry name" value="CONSERVED EXPRESSED OXIDOREDUCTASE (EUROFUNG)"/>
    <property type="match status" value="1"/>
</dbReference>
<name>A0A7G9S1H2_9FIRM</name>
<evidence type="ECO:0000259" key="2">
    <source>
        <dbReference type="Pfam" id="PF21378"/>
    </source>
</evidence>
<dbReference type="PANTHER" id="PTHR43708:SF4">
    <property type="entry name" value="OXIDOREDUCTASE YCEM-RELATED"/>
    <property type="match status" value="1"/>
</dbReference>
<dbReference type="SUPFAM" id="SSF51735">
    <property type="entry name" value="NAD(P)-binding Rossmann-fold domains"/>
    <property type="match status" value="1"/>
</dbReference>
<dbReference type="InterPro" id="IPR051317">
    <property type="entry name" value="Gfo/Idh/MocA_oxidoreduct"/>
</dbReference>
<dbReference type="InterPro" id="IPR036291">
    <property type="entry name" value="NAD(P)-bd_dom_sf"/>
</dbReference>
<dbReference type="Pfam" id="PF21378">
    <property type="entry name" value="YceM-like_C"/>
    <property type="match status" value="1"/>
</dbReference>
<dbReference type="Pfam" id="PF01408">
    <property type="entry name" value="GFO_IDH_MocA"/>
    <property type="match status" value="1"/>
</dbReference>
<gene>
    <name evidence="3" type="ORF">H9L01_04900</name>
</gene>
<dbReference type="Proteomes" id="UP000515928">
    <property type="component" value="Chromosome"/>
</dbReference>
<reference evidence="3 4" key="1">
    <citation type="submission" date="2020-08" db="EMBL/GenBank/DDBJ databases">
        <title>Genome sequence of Erysipelothrix inopinata DSM 15511T.</title>
        <authorList>
            <person name="Hyun D.-W."/>
            <person name="Bae J.-W."/>
        </authorList>
    </citation>
    <scope>NUCLEOTIDE SEQUENCE [LARGE SCALE GENOMIC DNA]</scope>
    <source>
        <strain evidence="3 4">DSM 15511</strain>
    </source>
</reference>
<dbReference type="EMBL" id="CP060715">
    <property type="protein sequence ID" value="QNN61697.1"/>
    <property type="molecule type" value="Genomic_DNA"/>
</dbReference>
<evidence type="ECO:0000313" key="4">
    <source>
        <dbReference type="Proteomes" id="UP000515928"/>
    </source>
</evidence>
<dbReference type="Gene3D" id="3.40.50.720">
    <property type="entry name" value="NAD(P)-binding Rossmann-like Domain"/>
    <property type="match status" value="1"/>
</dbReference>
<keyword evidence="4" id="KW-1185">Reference proteome</keyword>
<dbReference type="InterPro" id="IPR048477">
    <property type="entry name" value="YceM-like_C"/>
</dbReference>
<evidence type="ECO:0000259" key="1">
    <source>
        <dbReference type="Pfam" id="PF01408"/>
    </source>
</evidence>
<protein>
    <submittedName>
        <fullName evidence="3">Gfo/Idh/MocA family oxidoreductase</fullName>
    </submittedName>
</protein>
<dbReference type="SUPFAM" id="SSF55347">
    <property type="entry name" value="Glyceraldehyde-3-phosphate dehydrogenase-like, C-terminal domain"/>
    <property type="match status" value="1"/>
</dbReference>
<accession>A0A7G9S1H2</accession>
<organism evidence="3 4">
    <name type="scientific">Erysipelothrix inopinata</name>
    <dbReference type="NCBI Taxonomy" id="225084"/>
    <lineage>
        <taxon>Bacteria</taxon>
        <taxon>Bacillati</taxon>
        <taxon>Bacillota</taxon>
        <taxon>Erysipelotrichia</taxon>
        <taxon>Erysipelotrichales</taxon>
        <taxon>Erysipelotrichaceae</taxon>
        <taxon>Erysipelothrix</taxon>
    </lineage>
</organism>
<dbReference type="KEGG" id="eio:H9L01_04900"/>
<dbReference type="InterPro" id="IPR000683">
    <property type="entry name" value="Gfo/Idh/MocA-like_OxRdtase_N"/>
</dbReference>
<proteinExistence type="predicted"/>
<dbReference type="RefSeq" id="WP_187534893.1">
    <property type="nucleotide sequence ID" value="NZ_CBCSHU010000015.1"/>
</dbReference>
<feature type="domain" description="YceM-like C-terminal" evidence="2">
    <location>
        <begin position="127"/>
        <end position="241"/>
    </location>
</feature>
<dbReference type="AlphaFoldDB" id="A0A7G9S1H2"/>
<sequence length="302" mass="34480">MLKIGIIGLGNIAMKAYLPTYSNLNSRVDWCLYSSNSDKLETLTKTYGFKNTFTDLDELVNCGLDAVMIHTPTDTHAELIQKFLEAKIHVYVDKPISENIDEVNALLDYAKSNKLILMTGFNRRFAPHYQEQKKVSNKSMIMVQKHRENTDQEAKFAIFDMMIHCVDTLVYLLDEPIISHHVRTVTHDGILDHAHLEVHTENCTGTATINMHSGGRSESVEVMSVDSFSRCEDMTDLRVQQNGTLTIHHFSDWTTTLEKRGFVQVVETFLHAVEINKQPDTVEYESTRITHELVNAVYQSIK</sequence>
<dbReference type="Gene3D" id="3.30.360.10">
    <property type="entry name" value="Dihydrodipicolinate Reductase, domain 2"/>
    <property type="match status" value="1"/>
</dbReference>
<feature type="domain" description="Gfo/Idh/MocA-like oxidoreductase N-terminal" evidence="1">
    <location>
        <begin position="2"/>
        <end position="121"/>
    </location>
</feature>